<dbReference type="GO" id="GO:0005634">
    <property type="term" value="C:nucleus"/>
    <property type="evidence" value="ECO:0007669"/>
    <property type="project" value="UniProtKB-SubCell"/>
</dbReference>
<evidence type="ECO:0000256" key="1">
    <source>
        <dbReference type="ARBA" id="ARBA00004123"/>
    </source>
</evidence>
<keyword evidence="4" id="KW-0677">Repeat</keyword>
<evidence type="ECO:0000256" key="10">
    <source>
        <dbReference type="SAM" id="MobiDB-lite"/>
    </source>
</evidence>
<feature type="region of interest" description="Disordered" evidence="10">
    <location>
        <begin position="184"/>
        <end position="219"/>
    </location>
</feature>
<keyword evidence="5 8" id="KW-0863">Zinc-finger</keyword>
<keyword evidence="14" id="KW-1185">Reference proteome</keyword>
<dbReference type="Proteomes" id="UP001140949">
    <property type="component" value="Unassembled WGS sequence"/>
</dbReference>
<dbReference type="InterPro" id="IPR000315">
    <property type="entry name" value="Znf_B-box"/>
</dbReference>
<keyword evidence="6" id="KW-0862">Zinc</keyword>
<name>A0AAX6GBW9_IRIPA</name>
<feature type="domain" description="B box-type" evidence="11">
    <location>
        <begin position="10"/>
        <end position="57"/>
    </location>
</feature>
<dbReference type="EMBL" id="JANAVB010021596">
    <property type="protein sequence ID" value="KAJ6825748.1"/>
    <property type="molecule type" value="Genomic_DNA"/>
</dbReference>
<dbReference type="InterPro" id="IPR049808">
    <property type="entry name" value="CONSTANS-like_Bbox1"/>
</dbReference>
<comment type="similarity">
    <text evidence="2">Belongs to the CONSTANS family.</text>
</comment>
<evidence type="ECO:0000256" key="5">
    <source>
        <dbReference type="ARBA" id="ARBA00022771"/>
    </source>
</evidence>
<dbReference type="PROSITE" id="PS50119">
    <property type="entry name" value="ZF_BBOX"/>
    <property type="match status" value="1"/>
</dbReference>
<dbReference type="CDD" id="cd19821">
    <property type="entry name" value="Bbox1_BBX-like"/>
    <property type="match status" value="1"/>
</dbReference>
<dbReference type="Pfam" id="PF06203">
    <property type="entry name" value="CCT"/>
    <property type="match status" value="1"/>
</dbReference>
<reference evidence="13" key="1">
    <citation type="journal article" date="2023" name="GigaByte">
        <title>Genome assembly of the bearded iris, Iris pallida Lam.</title>
        <authorList>
            <person name="Bruccoleri R.E."/>
            <person name="Oakeley E.J."/>
            <person name="Faust A.M.E."/>
            <person name="Altorfer M."/>
            <person name="Dessus-Babus S."/>
            <person name="Burckhardt D."/>
            <person name="Oertli M."/>
            <person name="Naumann U."/>
            <person name="Petersen F."/>
            <person name="Wong J."/>
        </authorList>
    </citation>
    <scope>NUCLEOTIDE SEQUENCE</scope>
    <source>
        <strain evidence="13">GSM-AAB239-AS_SAM_17_03QT</strain>
    </source>
</reference>
<dbReference type="PANTHER" id="PTHR31717">
    <property type="entry name" value="ZINC FINGER PROTEIN CONSTANS-LIKE 10"/>
    <property type="match status" value="1"/>
</dbReference>
<evidence type="ECO:0000256" key="3">
    <source>
        <dbReference type="ARBA" id="ARBA00022723"/>
    </source>
</evidence>
<comment type="subcellular location">
    <subcellularLocation>
        <location evidence="1 9">Nucleus</location>
    </subcellularLocation>
</comment>
<sequence length="475" mass="51753">MGGASRRSERTTTPCDYCTGSTAVIYCRADSARLCLACDRHVHSANALSLKHVRSHVCDGCGAQPASARCSTDGLSLCPDCDSDAHAGSGSEPVHARSAIEGFTGCPSPFDLAAAWGLDLDPAAKEKVGPGSESGSDWVNLDNFLAVDPDYQDMYVPCAEIKHERNSPLLVQLIELANRESASANELPSHMRRGSPVPSDLSPRTPCRSPSVAVGQDEEHQTMDHMPFTSLLMMAAPASCLDLKGQGDGIVEDEELMWDCAPNNGHSTQIWDFNLGRTRDHNESSQFETGYGTNGAGFTIKSYSDLLKENSFSTTKVLEDIYDSNCPSGNEDVLSTNIHHISSQNVVSANLTGKWRNNPNMLASIVPTHSENDVSTIVRSIGSHDPGPGSSSKEISFGEQPNIRNEIVRPANKVNSELLAQNRGNAMLRYKEKRKNRRYEKHIRYESRKARADTRKRVKGRFVKSTEAPDVETSG</sequence>
<comment type="caution">
    <text evidence="13">The sequence shown here is derived from an EMBL/GenBank/DDBJ whole genome shotgun (WGS) entry which is preliminary data.</text>
</comment>
<dbReference type="InterPro" id="IPR010402">
    <property type="entry name" value="CCT_domain"/>
</dbReference>
<evidence type="ECO:0000313" key="14">
    <source>
        <dbReference type="Proteomes" id="UP001140949"/>
    </source>
</evidence>
<evidence type="ECO:0000313" key="13">
    <source>
        <dbReference type="EMBL" id="KAJ6825748.1"/>
    </source>
</evidence>
<proteinExistence type="inferred from homology"/>
<gene>
    <name evidence="13" type="ORF">M6B38_375265</name>
</gene>
<dbReference type="PANTHER" id="PTHR31717:SF45">
    <property type="entry name" value="ZINC FINGER PROTEIN CONSTANS-LIKE 14-RELATED"/>
    <property type="match status" value="1"/>
</dbReference>
<dbReference type="PROSITE" id="PS51017">
    <property type="entry name" value="CCT"/>
    <property type="match status" value="1"/>
</dbReference>
<accession>A0AAX6GBW9</accession>
<evidence type="ECO:0000259" key="11">
    <source>
        <dbReference type="PROSITE" id="PS50119"/>
    </source>
</evidence>
<dbReference type="SMART" id="SM00336">
    <property type="entry name" value="BBOX"/>
    <property type="match status" value="2"/>
</dbReference>
<dbReference type="GO" id="GO:0008270">
    <property type="term" value="F:zinc ion binding"/>
    <property type="evidence" value="ECO:0007669"/>
    <property type="project" value="UniProtKB-KW"/>
</dbReference>
<feature type="region of interest" description="Disordered" evidence="10">
    <location>
        <begin position="446"/>
        <end position="475"/>
    </location>
</feature>
<evidence type="ECO:0000256" key="7">
    <source>
        <dbReference type="ARBA" id="ARBA00023242"/>
    </source>
</evidence>
<keyword evidence="3" id="KW-0479">Metal-binding</keyword>
<evidence type="ECO:0000256" key="8">
    <source>
        <dbReference type="PROSITE-ProRule" id="PRU00024"/>
    </source>
</evidence>
<dbReference type="GO" id="GO:0006355">
    <property type="term" value="P:regulation of DNA-templated transcription"/>
    <property type="evidence" value="ECO:0007669"/>
    <property type="project" value="UniProtKB-ARBA"/>
</dbReference>
<feature type="domain" description="CCT" evidence="12">
    <location>
        <begin position="423"/>
        <end position="465"/>
    </location>
</feature>
<feature type="compositionally biased region" description="Basic and acidic residues" evidence="10">
    <location>
        <begin position="446"/>
        <end position="455"/>
    </location>
</feature>
<reference evidence="13" key="2">
    <citation type="submission" date="2023-04" db="EMBL/GenBank/DDBJ databases">
        <authorList>
            <person name="Bruccoleri R.E."/>
            <person name="Oakeley E.J."/>
            <person name="Faust A.-M."/>
            <person name="Dessus-Babus S."/>
            <person name="Altorfer M."/>
            <person name="Burckhardt D."/>
            <person name="Oertli M."/>
            <person name="Naumann U."/>
            <person name="Petersen F."/>
            <person name="Wong J."/>
        </authorList>
    </citation>
    <scope>NUCLEOTIDE SEQUENCE</scope>
    <source>
        <strain evidence="13">GSM-AAB239-AS_SAM_17_03QT</strain>
        <tissue evidence="13">Leaf</tissue>
    </source>
</reference>
<evidence type="ECO:0000256" key="4">
    <source>
        <dbReference type="ARBA" id="ARBA00022737"/>
    </source>
</evidence>
<evidence type="ECO:0000256" key="9">
    <source>
        <dbReference type="PROSITE-ProRule" id="PRU00357"/>
    </source>
</evidence>
<evidence type="ECO:0000259" key="12">
    <source>
        <dbReference type="PROSITE" id="PS51017"/>
    </source>
</evidence>
<dbReference type="AlphaFoldDB" id="A0AAX6GBW9"/>
<organism evidence="13 14">
    <name type="scientific">Iris pallida</name>
    <name type="common">Sweet iris</name>
    <dbReference type="NCBI Taxonomy" id="29817"/>
    <lineage>
        <taxon>Eukaryota</taxon>
        <taxon>Viridiplantae</taxon>
        <taxon>Streptophyta</taxon>
        <taxon>Embryophyta</taxon>
        <taxon>Tracheophyta</taxon>
        <taxon>Spermatophyta</taxon>
        <taxon>Magnoliopsida</taxon>
        <taxon>Liliopsida</taxon>
        <taxon>Asparagales</taxon>
        <taxon>Iridaceae</taxon>
        <taxon>Iridoideae</taxon>
        <taxon>Irideae</taxon>
        <taxon>Iris</taxon>
    </lineage>
</organism>
<keyword evidence="7 9" id="KW-0539">Nucleus</keyword>
<evidence type="ECO:0000256" key="2">
    <source>
        <dbReference type="ARBA" id="ARBA00010024"/>
    </source>
</evidence>
<protein>
    <submittedName>
        <fullName evidence="13">Zinc finger protein CONSTANS-LIKE 14-like</fullName>
    </submittedName>
</protein>
<evidence type="ECO:0000256" key="6">
    <source>
        <dbReference type="ARBA" id="ARBA00022833"/>
    </source>
</evidence>